<keyword evidence="2" id="KW-0012">Acyltransferase</keyword>
<dbReference type="EMBL" id="BMPT01000016">
    <property type="protein sequence ID" value="GGM36125.1"/>
    <property type="molecule type" value="Genomic_DNA"/>
</dbReference>
<accession>A0A8H9GL83</accession>
<evidence type="ECO:0000313" key="5">
    <source>
        <dbReference type="Proteomes" id="UP000655589"/>
    </source>
</evidence>
<sequence>MSEPRVRPATPDDARAIAVVHHTAWVETYSGLLPAVHWETDTVEHRTERWQARLIEPGATPPSVAVVDGRVVGFGKASATRVKEGIPPVRSDELWSLYVIGECHGTGVGALLLDAVLPPTRPAELWVAEGNPRARRFYEKHGFRVEGAEFTDDLGIVEMRMVR</sequence>
<organism evidence="4 5">
    <name type="scientific">Promicromonospora citrea</name>
    <dbReference type="NCBI Taxonomy" id="43677"/>
    <lineage>
        <taxon>Bacteria</taxon>
        <taxon>Bacillati</taxon>
        <taxon>Actinomycetota</taxon>
        <taxon>Actinomycetes</taxon>
        <taxon>Micrococcales</taxon>
        <taxon>Promicromonosporaceae</taxon>
        <taxon>Promicromonospora</taxon>
    </lineage>
</organism>
<evidence type="ECO:0000256" key="1">
    <source>
        <dbReference type="ARBA" id="ARBA00022679"/>
    </source>
</evidence>
<keyword evidence="1 4" id="KW-0808">Transferase</keyword>
<dbReference type="PANTHER" id="PTHR43877:SF1">
    <property type="entry name" value="ACETYLTRANSFERASE"/>
    <property type="match status" value="1"/>
</dbReference>
<gene>
    <name evidence="4" type="ORF">GCM10010102_34330</name>
</gene>
<dbReference type="Proteomes" id="UP000655589">
    <property type="component" value="Unassembled WGS sequence"/>
</dbReference>
<dbReference type="Pfam" id="PF00583">
    <property type="entry name" value="Acetyltransf_1"/>
    <property type="match status" value="1"/>
</dbReference>
<dbReference type="InterPro" id="IPR050832">
    <property type="entry name" value="Bact_Acetyltransf"/>
</dbReference>
<keyword evidence="5" id="KW-1185">Reference proteome</keyword>
<dbReference type="PANTHER" id="PTHR43877">
    <property type="entry name" value="AMINOALKYLPHOSPHONATE N-ACETYLTRANSFERASE-RELATED-RELATED"/>
    <property type="match status" value="1"/>
</dbReference>
<reference evidence="4" key="2">
    <citation type="submission" date="2020-09" db="EMBL/GenBank/DDBJ databases">
        <authorList>
            <person name="Sun Q."/>
            <person name="Ohkuma M."/>
        </authorList>
    </citation>
    <scope>NUCLEOTIDE SEQUENCE</scope>
    <source>
        <strain evidence="4">JCM 3051</strain>
    </source>
</reference>
<dbReference type="InterPro" id="IPR000182">
    <property type="entry name" value="GNAT_dom"/>
</dbReference>
<feature type="domain" description="N-acetyltransferase" evidence="3">
    <location>
        <begin position="4"/>
        <end position="163"/>
    </location>
</feature>
<evidence type="ECO:0000313" key="4">
    <source>
        <dbReference type="EMBL" id="GGM36125.1"/>
    </source>
</evidence>
<evidence type="ECO:0000259" key="3">
    <source>
        <dbReference type="PROSITE" id="PS51186"/>
    </source>
</evidence>
<dbReference type="InterPro" id="IPR016181">
    <property type="entry name" value="Acyl_CoA_acyltransferase"/>
</dbReference>
<protein>
    <submittedName>
        <fullName evidence="4">N-acetyltransferase</fullName>
    </submittedName>
</protein>
<proteinExistence type="predicted"/>
<dbReference type="AlphaFoldDB" id="A0A8H9GL83"/>
<comment type="caution">
    <text evidence="4">The sequence shown here is derived from an EMBL/GenBank/DDBJ whole genome shotgun (WGS) entry which is preliminary data.</text>
</comment>
<evidence type="ECO:0000256" key="2">
    <source>
        <dbReference type="ARBA" id="ARBA00023315"/>
    </source>
</evidence>
<dbReference type="RefSeq" id="WP_171104381.1">
    <property type="nucleotide sequence ID" value="NZ_BMPT01000016.1"/>
</dbReference>
<dbReference type="CDD" id="cd04301">
    <property type="entry name" value="NAT_SF"/>
    <property type="match status" value="1"/>
</dbReference>
<dbReference type="SUPFAM" id="SSF55729">
    <property type="entry name" value="Acyl-CoA N-acyltransferases (Nat)"/>
    <property type="match status" value="1"/>
</dbReference>
<dbReference type="PROSITE" id="PS51186">
    <property type="entry name" value="GNAT"/>
    <property type="match status" value="1"/>
</dbReference>
<reference evidence="4" key="1">
    <citation type="journal article" date="2014" name="Int. J. Syst. Evol. Microbiol.">
        <title>Complete genome sequence of Corynebacterium casei LMG S-19264T (=DSM 44701T), isolated from a smear-ripened cheese.</title>
        <authorList>
            <consortium name="US DOE Joint Genome Institute (JGI-PGF)"/>
            <person name="Walter F."/>
            <person name="Albersmeier A."/>
            <person name="Kalinowski J."/>
            <person name="Ruckert C."/>
        </authorList>
    </citation>
    <scope>NUCLEOTIDE SEQUENCE</scope>
    <source>
        <strain evidence="4">JCM 3051</strain>
    </source>
</reference>
<name>A0A8H9GL83_9MICO</name>
<dbReference type="Gene3D" id="3.40.630.30">
    <property type="match status" value="1"/>
</dbReference>
<dbReference type="GO" id="GO:0016747">
    <property type="term" value="F:acyltransferase activity, transferring groups other than amino-acyl groups"/>
    <property type="evidence" value="ECO:0007669"/>
    <property type="project" value="InterPro"/>
</dbReference>